<dbReference type="InterPro" id="IPR013237">
    <property type="entry name" value="Phage_T7_Gp4_N"/>
</dbReference>
<comment type="caution">
    <text evidence="13">The sequence shown here is derived from an EMBL/GenBank/DDBJ whole genome shotgun (WGS) entry which is preliminary data.</text>
</comment>
<feature type="domain" description="SF3 helicase" evidence="12">
    <location>
        <begin position="487"/>
        <end position="640"/>
    </location>
</feature>
<dbReference type="Pfam" id="PF13362">
    <property type="entry name" value="Toprim_3"/>
    <property type="match status" value="1"/>
</dbReference>
<dbReference type="GO" id="GO:0006269">
    <property type="term" value="P:DNA replication, synthesis of primer"/>
    <property type="evidence" value="ECO:0007669"/>
    <property type="project" value="UniProtKB-KW"/>
</dbReference>
<dbReference type="InterPro" id="IPR004968">
    <property type="entry name" value="DNA_primase/NTPase_C"/>
</dbReference>
<keyword evidence="4" id="KW-0548">Nucleotidyltransferase</keyword>
<dbReference type="GO" id="GO:0000428">
    <property type="term" value="C:DNA-directed RNA polymerase complex"/>
    <property type="evidence" value="ECO:0007669"/>
    <property type="project" value="UniProtKB-KW"/>
</dbReference>
<dbReference type="PANTHER" id="PTHR35372">
    <property type="entry name" value="ATP BINDING PROTEIN-RELATED"/>
    <property type="match status" value="1"/>
</dbReference>
<dbReference type="Gene3D" id="3.90.580.10">
    <property type="entry name" value="Zinc finger, CHC2-type domain"/>
    <property type="match status" value="1"/>
</dbReference>
<dbReference type="GO" id="GO:1990077">
    <property type="term" value="C:primosome complex"/>
    <property type="evidence" value="ECO:0007669"/>
    <property type="project" value="UniProtKB-KW"/>
</dbReference>
<keyword evidence="8" id="KW-0347">Helicase</keyword>
<dbReference type="SUPFAM" id="SSF46785">
    <property type="entry name" value="Winged helix' DNA-binding domain"/>
    <property type="match status" value="1"/>
</dbReference>
<keyword evidence="7" id="KW-0378">Hydrolase</keyword>
<dbReference type="InterPro" id="IPR036390">
    <property type="entry name" value="WH_DNA-bd_sf"/>
</dbReference>
<dbReference type="Pfam" id="PF08706">
    <property type="entry name" value="D5_N"/>
    <property type="match status" value="1"/>
</dbReference>
<dbReference type="InterPro" id="IPR045455">
    <property type="entry name" value="NrS-1_pol-like_helicase"/>
</dbReference>
<dbReference type="CDD" id="cd01029">
    <property type="entry name" value="TOPRIM_primases"/>
    <property type="match status" value="1"/>
</dbReference>
<evidence type="ECO:0000256" key="4">
    <source>
        <dbReference type="ARBA" id="ARBA00022695"/>
    </source>
</evidence>
<evidence type="ECO:0000256" key="3">
    <source>
        <dbReference type="ARBA" id="ARBA00022679"/>
    </source>
</evidence>
<dbReference type="PANTHER" id="PTHR35372:SF2">
    <property type="entry name" value="SF3 HELICASE DOMAIN-CONTAINING PROTEIN"/>
    <property type="match status" value="1"/>
</dbReference>
<keyword evidence="5" id="KW-0235">DNA replication</keyword>
<dbReference type="GO" id="GO:0004386">
    <property type="term" value="F:helicase activity"/>
    <property type="evidence" value="ECO:0007669"/>
    <property type="project" value="UniProtKB-KW"/>
</dbReference>
<evidence type="ECO:0000256" key="10">
    <source>
        <dbReference type="ARBA" id="ARBA00023163"/>
    </source>
</evidence>
<dbReference type="InterPro" id="IPR036388">
    <property type="entry name" value="WH-like_DNA-bd_sf"/>
</dbReference>
<dbReference type="GO" id="GO:0003677">
    <property type="term" value="F:DNA binding"/>
    <property type="evidence" value="ECO:0007669"/>
    <property type="project" value="InterPro"/>
</dbReference>
<keyword evidence="6" id="KW-0547">Nucleotide-binding</keyword>
<dbReference type="GO" id="GO:0005524">
    <property type="term" value="F:ATP binding"/>
    <property type="evidence" value="ECO:0007669"/>
    <property type="project" value="UniProtKB-KW"/>
</dbReference>
<keyword evidence="9" id="KW-0067">ATP-binding</keyword>
<dbReference type="PROSITE" id="PS51206">
    <property type="entry name" value="SF3_HELICASE_1"/>
    <property type="match status" value="1"/>
</dbReference>
<gene>
    <name evidence="13" type="ORF">G9F27_002988</name>
</gene>
<organism evidence="13">
    <name type="scientific">Salmonella enterica</name>
    <name type="common">Salmonella choleraesuis</name>
    <dbReference type="NCBI Taxonomy" id="28901"/>
    <lineage>
        <taxon>Bacteria</taxon>
        <taxon>Pseudomonadati</taxon>
        <taxon>Pseudomonadota</taxon>
        <taxon>Gammaproteobacteria</taxon>
        <taxon>Enterobacterales</taxon>
        <taxon>Enterobacteriaceae</taxon>
        <taxon>Salmonella</taxon>
    </lineage>
</organism>
<dbReference type="InterPro" id="IPR027417">
    <property type="entry name" value="P-loop_NTPase"/>
</dbReference>
<evidence type="ECO:0000313" key="13">
    <source>
        <dbReference type="EMBL" id="HAF2128799.1"/>
    </source>
</evidence>
<proteinExistence type="predicted"/>
<evidence type="ECO:0000256" key="9">
    <source>
        <dbReference type="ARBA" id="ARBA00022840"/>
    </source>
</evidence>
<dbReference type="GO" id="GO:0016779">
    <property type="term" value="F:nucleotidyltransferase activity"/>
    <property type="evidence" value="ECO:0007669"/>
    <property type="project" value="UniProtKB-KW"/>
</dbReference>
<sequence>MARLITDIKNRARGLWGDVIFPSNEIGIKVPKKGKHGPCPICGGTDRFHYKDDYDDGNWYCNQCNEPKYGDGLDLISRALGIELIDAAKKVGEIIGADTRSPDKPARKKASDRQKPAPDIAAKVAAKLRKTTQKESPYLAGKGLPGFTPPTLEDGEMFLTVTDVNGTIRGYQTIAPDGVKKLMHGMSKKGAFIAPDPLPEAPETIIIAEGVATAISAGMLHSGAVVAALDAENLKPVALALRGRYPKAKIIIAADNDYHAPGELDKSGKPKQNTGKIKGEEAAATCGGWLALPPGEVKTDWNDYHQLKGLEAAKAAFKASLVNMGKEPEKAASHSAHLNLEQMSYNQVGDILIERYGNNLALNTDNWTVCHYSGVVWSKIDDDTLSLKLAKIFRDSDCKYSKAKITAIIDTMKLALPEMGKPRRELIGFNNGVFDVNAKIFRPHDKEDWLLFASSKDYSPMQQGESLEINAPNFVKWLNHAAGNSSNKKDAILAALYMILANRYDWQLFLEITGDAGSGKSMFTNIATMLAGEGNTVAASMKSLENGFERASLVEASLITISDISYYQGEGAELKAISGGDKLIINTKYGRIYSAQIRAVILVTNNRPMSFSDIGGGIARRRVIFHFSGVVPENERDPELKEKIESETGFIIRYLMSRFSDEQDAKAILMNQRKSFEALEVKRQSSSLTDFCGYLVAVDDGKGMPVGDMNRSAFSPRRYLYHAYSAYMRAQNLDKLISVKLFKDAIKTALAEYGINYSVHRFNTGMVSNVTLSAGAEEWLPATERLT</sequence>
<keyword evidence="1" id="KW-0240">DNA-directed RNA polymerase</keyword>
<evidence type="ECO:0000256" key="8">
    <source>
        <dbReference type="ARBA" id="ARBA00022806"/>
    </source>
</evidence>
<dbReference type="InterPro" id="IPR036977">
    <property type="entry name" value="DNA_primase_Znf_CHC2"/>
</dbReference>
<reference evidence="13" key="2">
    <citation type="submission" date="2020-02" db="EMBL/GenBank/DDBJ databases">
        <authorList>
            <consortium name="NCBI Pathogen Detection Project"/>
        </authorList>
    </citation>
    <scope>NUCLEOTIDE SEQUENCE</scope>
    <source>
        <strain evidence="13">MA.CK_00/00001968</strain>
    </source>
</reference>
<evidence type="ECO:0000256" key="1">
    <source>
        <dbReference type="ARBA" id="ARBA00022478"/>
    </source>
</evidence>
<dbReference type="InterPro" id="IPR051620">
    <property type="entry name" value="ORF904-like_C"/>
</dbReference>
<dbReference type="InterPro" id="IPR014015">
    <property type="entry name" value="Helicase_SF3_DNA-vir"/>
</dbReference>
<feature type="compositionally biased region" description="Basic and acidic residues" evidence="11">
    <location>
        <begin position="100"/>
        <end position="116"/>
    </location>
</feature>
<evidence type="ECO:0000256" key="11">
    <source>
        <dbReference type="SAM" id="MobiDB-lite"/>
    </source>
</evidence>
<reference evidence="13" key="1">
    <citation type="journal article" date="2018" name="Genome Biol.">
        <title>SKESA: strategic k-mer extension for scrupulous assemblies.</title>
        <authorList>
            <person name="Souvorov A."/>
            <person name="Agarwala R."/>
            <person name="Lipman D.J."/>
        </authorList>
    </citation>
    <scope>NUCLEOTIDE SEQUENCE</scope>
    <source>
        <strain evidence="13">MA.CK_00/00001968</strain>
    </source>
</reference>
<dbReference type="SUPFAM" id="SSF57783">
    <property type="entry name" value="Zinc beta-ribbon"/>
    <property type="match status" value="1"/>
</dbReference>
<dbReference type="InterPro" id="IPR006171">
    <property type="entry name" value="TOPRIM_dom"/>
</dbReference>
<accession>A0A743P0T5</accession>
<name>A0A743P0T5_SALER</name>
<dbReference type="SMART" id="SM00885">
    <property type="entry name" value="D5_N"/>
    <property type="match status" value="1"/>
</dbReference>
<dbReference type="Pfam" id="PF19263">
    <property type="entry name" value="DUF5906"/>
    <property type="match status" value="1"/>
</dbReference>
<dbReference type="Gene3D" id="1.10.10.10">
    <property type="entry name" value="Winged helix-like DNA-binding domain superfamily/Winged helix DNA-binding domain"/>
    <property type="match status" value="1"/>
</dbReference>
<dbReference type="Gene3D" id="3.40.50.300">
    <property type="entry name" value="P-loop containing nucleotide triphosphate hydrolases"/>
    <property type="match status" value="1"/>
</dbReference>
<evidence type="ECO:0000256" key="6">
    <source>
        <dbReference type="ARBA" id="ARBA00022741"/>
    </source>
</evidence>
<dbReference type="GO" id="GO:0016787">
    <property type="term" value="F:hydrolase activity"/>
    <property type="evidence" value="ECO:0007669"/>
    <property type="project" value="UniProtKB-KW"/>
</dbReference>
<dbReference type="EMBL" id="DAAUQX010000024">
    <property type="protein sequence ID" value="HAF2128799.1"/>
    <property type="molecule type" value="Genomic_DNA"/>
</dbReference>
<dbReference type="SMART" id="SM00778">
    <property type="entry name" value="Prim_Zn_Ribbon"/>
    <property type="match status" value="1"/>
</dbReference>
<dbReference type="Pfam" id="PF03288">
    <property type="entry name" value="Pox_D5"/>
    <property type="match status" value="1"/>
</dbReference>
<keyword evidence="2" id="KW-0639">Primosome</keyword>
<dbReference type="AlphaFoldDB" id="A0A743P0T5"/>
<dbReference type="Pfam" id="PF08273">
    <property type="entry name" value="Zn_Ribbon_Prim"/>
    <property type="match status" value="1"/>
</dbReference>
<evidence type="ECO:0000259" key="12">
    <source>
        <dbReference type="PROSITE" id="PS51206"/>
    </source>
</evidence>
<dbReference type="InterPro" id="IPR014818">
    <property type="entry name" value="Phage/plasmid_primase_P4_C"/>
</dbReference>
<dbReference type="SUPFAM" id="SSF52540">
    <property type="entry name" value="P-loop containing nucleoside triphosphate hydrolases"/>
    <property type="match status" value="1"/>
</dbReference>
<evidence type="ECO:0000256" key="2">
    <source>
        <dbReference type="ARBA" id="ARBA00022515"/>
    </source>
</evidence>
<dbReference type="InterPro" id="IPR034154">
    <property type="entry name" value="TOPRIM_DnaG/twinkle"/>
</dbReference>
<protein>
    <submittedName>
        <fullName evidence="13">DNA primase</fullName>
    </submittedName>
</protein>
<keyword evidence="3" id="KW-0808">Transferase</keyword>
<keyword evidence="10" id="KW-0804">Transcription</keyword>
<evidence type="ECO:0000256" key="5">
    <source>
        <dbReference type="ARBA" id="ARBA00022705"/>
    </source>
</evidence>
<evidence type="ECO:0000256" key="7">
    <source>
        <dbReference type="ARBA" id="ARBA00022801"/>
    </source>
</evidence>
<dbReference type="GO" id="GO:0008270">
    <property type="term" value="F:zinc ion binding"/>
    <property type="evidence" value="ECO:0007669"/>
    <property type="project" value="InterPro"/>
</dbReference>
<feature type="region of interest" description="Disordered" evidence="11">
    <location>
        <begin position="96"/>
        <end position="119"/>
    </location>
</feature>